<keyword evidence="8 10" id="KW-0131">Cell cycle</keyword>
<evidence type="ECO:0000256" key="10">
    <source>
        <dbReference type="HAMAP-Rule" id="MF_00033"/>
    </source>
</evidence>
<evidence type="ECO:0000259" key="13">
    <source>
        <dbReference type="Pfam" id="PF04101"/>
    </source>
</evidence>
<comment type="catalytic activity">
    <reaction evidence="10">
        <text>di-trans,octa-cis-undecaprenyl diphospho-N-acetyl-alpha-D-muramoyl-L-alanyl-D-glutamyl-meso-2,6-diaminopimeloyl-D-alanyl-D-alanine + UDP-N-acetyl-alpha-D-glucosamine = di-trans,octa-cis-undecaprenyl diphospho-[N-acetyl-alpha-D-glucosaminyl-(1-&gt;4)]-N-acetyl-alpha-D-muramoyl-L-alanyl-D-glutamyl-meso-2,6-diaminopimeloyl-D-alanyl-D-alanine + UDP + H(+)</text>
        <dbReference type="Rhea" id="RHEA:31227"/>
        <dbReference type="ChEBI" id="CHEBI:15378"/>
        <dbReference type="ChEBI" id="CHEBI:57705"/>
        <dbReference type="ChEBI" id="CHEBI:58223"/>
        <dbReference type="ChEBI" id="CHEBI:61387"/>
        <dbReference type="ChEBI" id="CHEBI:61388"/>
        <dbReference type="EC" id="2.4.1.227"/>
    </reaction>
</comment>
<dbReference type="GO" id="GO:0051301">
    <property type="term" value="P:cell division"/>
    <property type="evidence" value="ECO:0007669"/>
    <property type="project" value="UniProtKB-KW"/>
</dbReference>
<evidence type="ECO:0000256" key="5">
    <source>
        <dbReference type="ARBA" id="ARBA00022960"/>
    </source>
</evidence>
<dbReference type="InterPro" id="IPR004276">
    <property type="entry name" value="GlycoTrans_28_N"/>
</dbReference>
<comment type="similarity">
    <text evidence="10">Belongs to the glycosyltransferase 28 family. MurG subfamily.</text>
</comment>
<dbReference type="GO" id="GO:0009252">
    <property type="term" value="P:peptidoglycan biosynthetic process"/>
    <property type="evidence" value="ECO:0007669"/>
    <property type="project" value="UniProtKB-UniRule"/>
</dbReference>
<feature type="domain" description="Glycosyl transferase family 28 C-terminal" evidence="13">
    <location>
        <begin position="195"/>
        <end position="363"/>
    </location>
</feature>
<keyword evidence="3 10" id="KW-0328">Glycosyltransferase</keyword>
<evidence type="ECO:0000256" key="2">
    <source>
        <dbReference type="ARBA" id="ARBA00022618"/>
    </source>
</evidence>
<dbReference type="GO" id="GO:0005975">
    <property type="term" value="P:carbohydrate metabolic process"/>
    <property type="evidence" value="ECO:0007669"/>
    <property type="project" value="InterPro"/>
</dbReference>
<dbReference type="HAMAP" id="MF_00033">
    <property type="entry name" value="MurG"/>
    <property type="match status" value="1"/>
</dbReference>
<keyword evidence="1 10" id="KW-1003">Cell membrane</keyword>
<evidence type="ECO:0000256" key="9">
    <source>
        <dbReference type="ARBA" id="ARBA00023316"/>
    </source>
</evidence>
<evidence type="ECO:0000256" key="7">
    <source>
        <dbReference type="ARBA" id="ARBA00023136"/>
    </source>
</evidence>
<evidence type="ECO:0000256" key="6">
    <source>
        <dbReference type="ARBA" id="ARBA00022984"/>
    </source>
</evidence>
<keyword evidence="9 10" id="KW-0961">Cell wall biogenesis/degradation</keyword>
<organism evidence="14 15">
    <name type="scientific">Candidatus Kaiserbacteria bacterium CG08_land_8_20_14_0_20_50_21</name>
    <dbReference type="NCBI Taxonomy" id="1974604"/>
    <lineage>
        <taxon>Bacteria</taxon>
        <taxon>Candidatus Kaiseribacteriota</taxon>
    </lineage>
</organism>
<dbReference type="UniPathway" id="UPA00219"/>
<evidence type="ECO:0000256" key="3">
    <source>
        <dbReference type="ARBA" id="ARBA00022676"/>
    </source>
</evidence>
<keyword evidence="2 10" id="KW-0132">Cell division</keyword>
<dbReference type="Gene3D" id="3.40.50.2000">
    <property type="entry name" value="Glycogen Phosphorylase B"/>
    <property type="match status" value="2"/>
</dbReference>
<dbReference type="GO" id="GO:0051991">
    <property type="term" value="F:UDP-N-acetyl-D-glucosamine:N-acetylmuramoyl-L-alanyl-D-glutamyl-meso-2,6-diaminopimelyl-D-alanyl-D-alanine-diphosphoundecaprenol 4-beta-N-acetylglucosaminlytransferase activity"/>
    <property type="evidence" value="ECO:0007669"/>
    <property type="project" value="RHEA"/>
</dbReference>
<dbReference type="InterPro" id="IPR006009">
    <property type="entry name" value="GlcNAc_MurG"/>
</dbReference>
<comment type="caution">
    <text evidence="14">The sequence shown here is derived from an EMBL/GenBank/DDBJ whole genome shotgun (WGS) entry which is preliminary data.</text>
</comment>
<evidence type="ECO:0000259" key="12">
    <source>
        <dbReference type="Pfam" id="PF03033"/>
    </source>
</evidence>
<dbReference type="AlphaFoldDB" id="A0A2H0YX98"/>
<dbReference type="Pfam" id="PF04101">
    <property type="entry name" value="Glyco_tran_28_C"/>
    <property type="match status" value="1"/>
</dbReference>
<dbReference type="Proteomes" id="UP000228687">
    <property type="component" value="Unassembled WGS sequence"/>
</dbReference>
<proteinExistence type="inferred from homology"/>
<dbReference type="GO" id="GO:0071555">
    <property type="term" value="P:cell wall organization"/>
    <property type="evidence" value="ECO:0007669"/>
    <property type="project" value="UniProtKB-KW"/>
</dbReference>
<keyword evidence="7 10" id="KW-0472">Membrane</keyword>
<evidence type="ECO:0000256" key="8">
    <source>
        <dbReference type="ARBA" id="ARBA00023306"/>
    </source>
</evidence>
<dbReference type="PANTHER" id="PTHR21015:SF27">
    <property type="entry name" value="UDP-N-ACETYLGLUCOSAMINE--N-ACETYLMURAMYL-(PENTAPEPTIDE) PYROPHOSPHORYL-UNDECAPRENOL N-ACETYLGLUCOSAMINE TRANSFERASE"/>
    <property type="match status" value="1"/>
</dbReference>
<dbReference type="EMBL" id="PEXT01000061">
    <property type="protein sequence ID" value="PIS43124.1"/>
    <property type="molecule type" value="Genomic_DNA"/>
</dbReference>
<dbReference type="EC" id="2.4.1.227" evidence="10"/>
<evidence type="ECO:0000256" key="4">
    <source>
        <dbReference type="ARBA" id="ARBA00022679"/>
    </source>
</evidence>
<evidence type="ECO:0000256" key="1">
    <source>
        <dbReference type="ARBA" id="ARBA00022475"/>
    </source>
</evidence>
<dbReference type="GO" id="GO:0050511">
    <property type="term" value="F:undecaprenyldiphospho-muramoylpentapeptide beta-N-acetylglucosaminyltransferase activity"/>
    <property type="evidence" value="ECO:0007669"/>
    <property type="project" value="UniProtKB-UniRule"/>
</dbReference>
<feature type="domain" description="Glycosyltransferase family 28 N-terminal" evidence="12">
    <location>
        <begin position="3"/>
        <end position="146"/>
    </location>
</feature>
<reference evidence="15" key="1">
    <citation type="submission" date="2017-09" db="EMBL/GenBank/DDBJ databases">
        <title>Depth-based differentiation of microbial function through sediment-hosted aquifers and enrichment of novel symbionts in the deep terrestrial subsurface.</title>
        <authorList>
            <person name="Probst A.J."/>
            <person name="Ladd B."/>
            <person name="Jarett J.K."/>
            <person name="Geller-Mcgrath D.E."/>
            <person name="Sieber C.M.K."/>
            <person name="Emerson J.B."/>
            <person name="Anantharaman K."/>
            <person name="Thomas B.C."/>
            <person name="Malmstrom R."/>
            <person name="Stieglmeier M."/>
            <person name="Klingl A."/>
            <person name="Woyke T."/>
            <person name="Ryan C.M."/>
            <person name="Banfield J.F."/>
        </authorList>
    </citation>
    <scope>NUCLEOTIDE SEQUENCE [LARGE SCALE GENOMIC DNA]</scope>
</reference>
<keyword evidence="5 10" id="KW-0133">Cell shape</keyword>
<feature type="binding site" evidence="10">
    <location>
        <position position="307"/>
    </location>
    <ligand>
        <name>UDP-N-acetyl-alpha-D-glucosamine</name>
        <dbReference type="ChEBI" id="CHEBI:57705"/>
    </ligand>
</feature>
<protein>
    <recommendedName>
        <fullName evidence="10">UDP-N-acetylglucosamine--N-acetylmuramyl-(pentapeptide) pyrophosphoryl-undecaprenol N-acetylglucosamine transferase</fullName>
        <ecNumber evidence="10">2.4.1.227</ecNumber>
    </recommendedName>
    <alternativeName>
        <fullName evidence="10">Undecaprenyl-PP-MurNAc-pentapeptide-UDPGlcNAc GlcNAc transferase</fullName>
    </alternativeName>
</protein>
<keyword evidence="11" id="KW-1133">Transmembrane helix</keyword>
<comment type="caution">
    <text evidence="10">Lacks conserved residue(s) required for the propagation of feature annotation.</text>
</comment>
<gene>
    <name evidence="10" type="primary">murG</name>
    <name evidence="14" type="ORF">COT23_02980</name>
</gene>
<dbReference type="GO" id="GO:0005886">
    <property type="term" value="C:plasma membrane"/>
    <property type="evidence" value="ECO:0007669"/>
    <property type="project" value="UniProtKB-SubCell"/>
</dbReference>
<feature type="binding site" evidence="10">
    <location>
        <position position="202"/>
    </location>
    <ligand>
        <name>UDP-N-acetyl-alpha-D-glucosamine</name>
        <dbReference type="ChEBI" id="CHEBI:57705"/>
    </ligand>
</feature>
<feature type="binding site" evidence="10">
    <location>
        <begin position="10"/>
        <end position="12"/>
    </location>
    <ligand>
        <name>UDP-N-acetyl-alpha-D-glucosamine</name>
        <dbReference type="ChEBI" id="CHEBI:57705"/>
    </ligand>
</feature>
<dbReference type="SUPFAM" id="SSF53756">
    <property type="entry name" value="UDP-Glycosyltransferase/glycogen phosphorylase"/>
    <property type="match status" value="1"/>
</dbReference>
<keyword evidence="6 10" id="KW-0573">Peptidoglycan synthesis</keyword>
<keyword evidence="11" id="KW-0812">Transmembrane</keyword>
<feature type="binding site" evidence="10">
    <location>
        <position position="172"/>
    </location>
    <ligand>
        <name>UDP-N-acetyl-alpha-D-glucosamine</name>
        <dbReference type="ChEBI" id="CHEBI:57705"/>
    </ligand>
</feature>
<dbReference type="Pfam" id="PF03033">
    <property type="entry name" value="Glyco_transf_28"/>
    <property type="match status" value="1"/>
</dbReference>
<comment type="pathway">
    <text evidence="10">Cell wall biogenesis; peptidoglycan biosynthesis.</text>
</comment>
<evidence type="ECO:0000313" key="15">
    <source>
        <dbReference type="Proteomes" id="UP000228687"/>
    </source>
</evidence>
<dbReference type="InterPro" id="IPR007235">
    <property type="entry name" value="Glyco_trans_28_C"/>
</dbReference>
<keyword evidence="4 10" id="KW-0808">Transferase</keyword>
<dbReference type="GO" id="GO:0008360">
    <property type="term" value="P:regulation of cell shape"/>
    <property type="evidence" value="ECO:0007669"/>
    <property type="project" value="UniProtKB-KW"/>
</dbReference>
<feature type="transmembrane region" description="Helical" evidence="11">
    <location>
        <begin position="75"/>
        <end position="96"/>
    </location>
</feature>
<evidence type="ECO:0000256" key="11">
    <source>
        <dbReference type="SAM" id="Phobius"/>
    </source>
</evidence>
<comment type="subcellular location">
    <subcellularLocation>
        <location evidence="10">Cell membrane</location>
        <topology evidence="10">Peripheral membrane protein</topology>
        <orientation evidence="10">Cytoplasmic side</orientation>
    </subcellularLocation>
</comment>
<comment type="function">
    <text evidence="10">Cell wall formation. Catalyzes the transfer of a GlcNAc subunit on undecaprenyl-pyrophosphoryl-MurNAc-pentapeptide (lipid intermediate I) to form undecaprenyl-pyrophosphoryl-MurNAc-(pentapeptide)GlcNAc (lipid intermediate II).</text>
</comment>
<accession>A0A2H0YX98</accession>
<sequence>MTIVFTGGGTGGHFYPIIAIAEAISDLVREEHLVAPALYYFAPNAFDQEALFENGIAYVHIPAGKMRRYASLRNITDAFVTLAGIVSALFTLFRLYPDVVMSKGGYGSVPTVLAARLLRIPVVIHESDAKPGRANLFAAKFAVNIATSFEGAANYFPKDVQHKIARTGIPIRKALMRVETEGARQYLGLEIGIPTVFIIGGSQGATNINEVVLSSLKDLVSFANIIHQTGRAHIKNVQAVAQVVLGNEPRASRYHPIDYLSDVSLQRAAGIADIVVSRAGANAIAEIGVWRKPAILIPIPESVSHDQRTNAYTYARTGAAVVIEDENLAPHLLISEIQRILHDPELSKRMVASSAGFADPDAANILAGEIFAIALSHES</sequence>
<name>A0A2H0YX98_9BACT</name>
<dbReference type="CDD" id="cd03785">
    <property type="entry name" value="GT28_MurG"/>
    <property type="match status" value="1"/>
</dbReference>
<evidence type="ECO:0000313" key="14">
    <source>
        <dbReference type="EMBL" id="PIS43124.1"/>
    </source>
</evidence>
<dbReference type="PANTHER" id="PTHR21015">
    <property type="entry name" value="UDP-N-ACETYLGLUCOSAMINE--N-ACETYLMURAMYL-(PENTAPEPTIDE) PYROPHOSPHORYL-UNDECAPRENOL N-ACETYLGLUCOSAMINE TRANSFERASE 1"/>
    <property type="match status" value="1"/>
</dbReference>